<dbReference type="KEGG" id="nall:PP769_00105"/>
<dbReference type="AlphaFoldDB" id="A0AA96G9Z3"/>
<organism evidence="2 3">
    <name type="scientific">Candidatus Nitrospira allomarina</name>
    <dbReference type="NCBI Taxonomy" id="3020900"/>
    <lineage>
        <taxon>Bacteria</taxon>
        <taxon>Pseudomonadati</taxon>
        <taxon>Nitrospirota</taxon>
        <taxon>Nitrospiria</taxon>
        <taxon>Nitrospirales</taxon>
        <taxon>Nitrospiraceae</taxon>
        <taxon>Nitrospira</taxon>
    </lineage>
</organism>
<gene>
    <name evidence="2" type="ORF">PP769_00105</name>
</gene>
<accession>A0AA96G9Z3</accession>
<keyword evidence="1" id="KW-0812">Transmembrane</keyword>
<evidence type="ECO:0000313" key="3">
    <source>
        <dbReference type="Proteomes" id="UP001302719"/>
    </source>
</evidence>
<reference evidence="2 3" key="1">
    <citation type="submission" date="2023-01" db="EMBL/GenBank/DDBJ databases">
        <title>Cultivation and genomic characterization of new, ubiquitous marine nitrite-oxidizing bacteria from the Nitrospirales.</title>
        <authorList>
            <person name="Mueller A.J."/>
            <person name="Daebeler A."/>
            <person name="Herbold C.W."/>
            <person name="Kirkegaard R.H."/>
            <person name="Daims H."/>
        </authorList>
    </citation>
    <scope>NUCLEOTIDE SEQUENCE [LARGE SCALE GENOMIC DNA]</scope>
    <source>
        <strain evidence="2 3">VA</strain>
    </source>
</reference>
<feature type="transmembrane region" description="Helical" evidence="1">
    <location>
        <begin position="215"/>
        <end position="236"/>
    </location>
</feature>
<feature type="transmembrane region" description="Helical" evidence="1">
    <location>
        <begin position="28"/>
        <end position="48"/>
    </location>
</feature>
<dbReference type="Proteomes" id="UP001302719">
    <property type="component" value="Chromosome"/>
</dbReference>
<feature type="transmembrane region" description="Helical" evidence="1">
    <location>
        <begin position="92"/>
        <end position="119"/>
    </location>
</feature>
<sequence>MLHRLSLRVLPQLNALVTDQPVRKRKRLVMLAPGLVAFGIYHLLKPVLPLSDPLVLLAFTGCICMLTAIWSYRQGRGVSLMESWCEDGAQQWAWLVGWIGLVYGIQLSLLVLSILQVFVAYDFLLHPEGPAMMATIISCTSVTRDAFEIGHVQRMRQQGVVVPTFPDGEALRKWIPQEIGSIVKWGALATMIGIAGSWLLFTVGPIELQPILQSLFVPVMIASIGMKTFFSGELLYAQNTQGGRPRTWLSSLWFWMWPNLTFSATYFLVLMGMAAFVLRVEQISQGGFMGIAACTAMLMALYTLFLGWRKSYEEQLVGIPESIQRCPFVMGILQNSKSSETLTSIPDVKVGHGNLVN</sequence>
<keyword evidence="1" id="KW-0472">Membrane</keyword>
<keyword evidence="1" id="KW-1133">Transmembrane helix</keyword>
<evidence type="ECO:0000313" key="2">
    <source>
        <dbReference type="EMBL" id="WNM58194.1"/>
    </source>
</evidence>
<evidence type="ECO:0000256" key="1">
    <source>
        <dbReference type="SAM" id="Phobius"/>
    </source>
</evidence>
<dbReference type="RefSeq" id="WP_312643670.1">
    <property type="nucleotide sequence ID" value="NZ_CP116967.1"/>
</dbReference>
<proteinExistence type="predicted"/>
<dbReference type="EMBL" id="CP116967">
    <property type="protein sequence ID" value="WNM58194.1"/>
    <property type="molecule type" value="Genomic_DNA"/>
</dbReference>
<keyword evidence="3" id="KW-1185">Reference proteome</keyword>
<feature type="transmembrane region" description="Helical" evidence="1">
    <location>
        <begin position="54"/>
        <end position="72"/>
    </location>
</feature>
<feature type="transmembrane region" description="Helical" evidence="1">
    <location>
        <begin position="257"/>
        <end position="280"/>
    </location>
</feature>
<protein>
    <submittedName>
        <fullName evidence="2">Uncharacterized protein</fullName>
    </submittedName>
</protein>
<name>A0AA96G9Z3_9BACT</name>
<feature type="transmembrane region" description="Helical" evidence="1">
    <location>
        <begin position="182"/>
        <end position="203"/>
    </location>
</feature>
<feature type="transmembrane region" description="Helical" evidence="1">
    <location>
        <begin position="286"/>
        <end position="308"/>
    </location>
</feature>
<feature type="transmembrane region" description="Helical" evidence="1">
    <location>
        <begin position="131"/>
        <end position="147"/>
    </location>
</feature>